<dbReference type="Proteomes" id="UP001597400">
    <property type="component" value="Unassembled WGS sequence"/>
</dbReference>
<gene>
    <name evidence="4" type="ORF">ACFSGX_02300</name>
</gene>
<feature type="domain" description="Acyltransferase 3" evidence="2">
    <location>
        <begin position="18"/>
        <end position="327"/>
    </location>
</feature>
<dbReference type="PANTHER" id="PTHR23028">
    <property type="entry name" value="ACETYLTRANSFERASE"/>
    <property type="match status" value="1"/>
</dbReference>
<keyword evidence="1" id="KW-0472">Membrane</keyword>
<evidence type="ECO:0000256" key="1">
    <source>
        <dbReference type="SAM" id="Phobius"/>
    </source>
</evidence>
<organism evidence="4 5">
    <name type="scientific">Sphingomonas arantia</name>
    <dbReference type="NCBI Taxonomy" id="1460676"/>
    <lineage>
        <taxon>Bacteria</taxon>
        <taxon>Pseudomonadati</taxon>
        <taxon>Pseudomonadota</taxon>
        <taxon>Alphaproteobacteria</taxon>
        <taxon>Sphingomonadales</taxon>
        <taxon>Sphingomonadaceae</taxon>
        <taxon>Sphingomonas</taxon>
    </lineage>
</organism>
<feature type="transmembrane region" description="Helical" evidence="1">
    <location>
        <begin position="44"/>
        <end position="64"/>
    </location>
</feature>
<feature type="transmembrane region" description="Helical" evidence="1">
    <location>
        <begin position="21"/>
        <end position="38"/>
    </location>
</feature>
<dbReference type="InterPro" id="IPR043968">
    <property type="entry name" value="SGNH"/>
</dbReference>
<feature type="transmembrane region" description="Helical" evidence="1">
    <location>
        <begin position="201"/>
        <end position="222"/>
    </location>
</feature>
<proteinExistence type="predicted"/>
<name>A0ABW4TVJ9_9SPHN</name>
<evidence type="ECO:0000313" key="4">
    <source>
        <dbReference type="EMBL" id="MFD1949597.1"/>
    </source>
</evidence>
<sequence>MTNADARVTKGGGGGFRADINGLRAIAVLAVLAFHFGVPGLRGGFIGVDIFFVISGFLMTGIVLGRLDRGSFSIPGFFLDRARRIIPALAVLLGTGLLLGALFLMPSDYFVYAKHAAASVLFLSNMVYWREGGYFDPTAEGKWLLHTWSLSVEWQFYLLYPFVLLAFVRLLPRHRLWVALAIAGAASLALMLWLSQSSPRSGFFLLPPRGWEMLAGGLVYLAPALPPRLMRAAQLAGLALIAGALLLVTDAGWPNIWTIAPVLGTALVILTARRDSRITGNPVATWVGLNSYSIYLWHWPLAVILRRGGHAGDWRWMVAAFAASFVLGHLSYRFVERGGARTKAAPYIHTAPLQDRLRPHLAFAVMVFVIAGAGAGVWKARGFPQRFSPEVQALQQDLMPGSPYSSGCFSIVAAVPAPCIVGPHKDRALVTVIGDSHADATVSAVVASLPADAQGGVAFNGYASCAPLLGGRSTDPDSRCAGFIARYLPPLTRPRATPVVLIAAWDAYAETPTMRFDGDVGPADAHGLGRQIVRTACALAKGGTTYMLLPTPTFPVQVGTTLQSALVADPHAPEVTMPLADVTARNRTLMPYFEQAARSCGVRLLDPAPYLCPGGVCQGSSGHRAIVRDAHHLSEYGNKRLVPLFAPIVARGANPAEQPSS</sequence>
<dbReference type="InterPro" id="IPR050879">
    <property type="entry name" value="Acyltransferase_3"/>
</dbReference>
<feature type="transmembrane region" description="Helical" evidence="1">
    <location>
        <begin position="154"/>
        <end position="171"/>
    </location>
</feature>
<accession>A0ABW4TVJ9</accession>
<dbReference type="GO" id="GO:0016746">
    <property type="term" value="F:acyltransferase activity"/>
    <property type="evidence" value="ECO:0007669"/>
    <property type="project" value="UniProtKB-KW"/>
</dbReference>
<dbReference type="PANTHER" id="PTHR23028:SF53">
    <property type="entry name" value="ACYL_TRANSF_3 DOMAIN-CONTAINING PROTEIN"/>
    <property type="match status" value="1"/>
</dbReference>
<feature type="domain" description="SGNH" evidence="3">
    <location>
        <begin position="417"/>
        <end position="647"/>
    </location>
</feature>
<dbReference type="EC" id="2.3.1.-" evidence="4"/>
<feature type="transmembrane region" description="Helical" evidence="1">
    <location>
        <begin position="254"/>
        <end position="271"/>
    </location>
</feature>
<feature type="transmembrane region" description="Helical" evidence="1">
    <location>
        <begin position="314"/>
        <end position="335"/>
    </location>
</feature>
<evidence type="ECO:0000259" key="2">
    <source>
        <dbReference type="Pfam" id="PF01757"/>
    </source>
</evidence>
<comment type="caution">
    <text evidence="4">The sequence shown here is derived from an EMBL/GenBank/DDBJ whole genome shotgun (WGS) entry which is preliminary data.</text>
</comment>
<protein>
    <submittedName>
        <fullName evidence="4">Acyltransferase family protein</fullName>
        <ecNumber evidence="4">2.3.1.-</ecNumber>
    </submittedName>
</protein>
<keyword evidence="4" id="KW-0808">Transferase</keyword>
<dbReference type="RefSeq" id="WP_380927159.1">
    <property type="nucleotide sequence ID" value="NZ_JBHUGS010000001.1"/>
</dbReference>
<evidence type="ECO:0000259" key="3">
    <source>
        <dbReference type="Pfam" id="PF19040"/>
    </source>
</evidence>
<dbReference type="Pfam" id="PF19040">
    <property type="entry name" value="SGNH"/>
    <property type="match status" value="1"/>
</dbReference>
<keyword evidence="1" id="KW-0812">Transmembrane</keyword>
<reference evidence="5" key="1">
    <citation type="journal article" date="2019" name="Int. J. Syst. Evol. Microbiol.">
        <title>The Global Catalogue of Microorganisms (GCM) 10K type strain sequencing project: providing services to taxonomists for standard genome sequencing and annotation.</title>
        <authorList>
            <consortium name="The Broad Institute Genomics Platform"/>
            <consortium name="The Broad Institute Genome Sequencing Center for Infectious Disease"/>
            <person name="Wu L."/>
            <person name="Ma J."/>
        </authorList>
    </citation>
    <scope>NUCLEOTIDE SEQUENCE [LARGE SCALE GENOMIC DNA]</scope>
    <source>
        <strain evidence="5">CGMCC 1.12702</strain>
    </source>
</reference>
<feature type="transmembrane region" description="Helical" evidence="1">
    <location>
        <begin position="283"/>
        <end position="302"/>
    </location>
</feature>
<keyword evidence="4" id="KW-0012">Acyltransferase</keyword>
<feature type="transmembrane region" description="Helical" evidence="1">
    <location>
        <begin position="229"/>
        <end position="248"/>
    </location>
</feature>
<dbReference type="InterPro" id="IPR002656">
    <property type="entry name" value="Acyl_transf_3_dom"/>
</dbReference>
<dbReference type="EMBL" id="JBHUGS010000001">
    <property type="protein sequence ID" value="MFD1949597.1"/>
    <property type="molecule type" value="Genomic_DNA"/>
</dbReference>
<keyword evidence="5" id="KW-1185">Reference proteome</keyword>
<feature type="transmembrane region" description="Helical" evidence="1">
    <location>
        <begin position="176"/>
        <end position="195"/>
    </location>
</feature>
<feature type="transmembrane region" description="Helical" evidence="1">
    <location>
        <begin position="85"/>
        <end position="105"/>
    </location>
</feature>
<keyword evidence="1" id="KW-1133">Transmembrane helix</keyword>
<evidence type="ECO:0000313" key="5">
    <source>
        <dbReference type="Proteomes" id="UP001597400"/>
    </source>
</evidence>
<feature type="transmembrane region" description="Helical" evidence="1">
    <location>
        <begin position="361"/>
        <end position="378"/>
    </location>
</feature>
<dbReference type="Pfam" id="PF01757">
    <property type="entry name" value="Acyl_transf_3"/>
    <property type="match status" value="1"/>
</dbReference>